<organism evidence="1 2">
    <name type="scientific">Fimbriiglobus ruber</name>
    <dbReference type="NCBI Taxonomy" id="1908690"/>
    <lineage>
        <taxon>Bacteria</taxon>
        <taxon>Pseudomonadati</taxon>
        <taxon>Planctomycetota</taxon>
        <taxon>Planctomycetia</taxon>
        <taxon>Gemmatales</taxon>
        <taxon>Gemmataceae</taxon>
        <taxon>Fimbriiglobus</taxon>
    </lineage>
</organism>
<keyword evidence="2" id="KW-1185">Reference proteome</keyword>
<comment type="caution">
    <text evidence="1">The sequence shown here is derived from an EMBL/GenBank/DDBJ whole genome shotgun (WGS) entry which is preliminary data.</text>
</comment>
<accession>A0A225D3U3</accession>
<dbReference type="RefSeq" id="WP_202974198.1">
    <property type="nucleotide sequence ID" value="NZ_NIDE01000020.1"/>
</dbReference>
<name>A0A225D3U3_9BACT</name>
<gene>
    <name evidence="1" type="ORF">FRUB_10275</name>
</gene>
<sequence>MSAFAAQTLSTTDTVTFTKQATDTTAVVQASGTFTGATLSFYQSLDGTNYLPIGVVDQSTGNVVTGNISVGSTSPKSWLVKAPLATQIQVNLSALGSGSVVLAGASGAFVGTSDLPVSTPATTGLISSGALLSSSPTAGVGYTTGSGGTVTQATSRTTGVTLNTVTGQITTNATSLAAAAYAQFTVTNSTMGAADTVNLSIASGSNSGNSVAYVSGVAAGSFKITVYNAATSTAETGAIVINYAIEKGSAS</sequence>
<proteinExistence type="predicted"/>
<protein>
    <submittedName>
        <fullName evidence="1">Uncharacterized protein</fullName>
    </submittedName>
</protein>
<dbReference type="Proteomes" id="UP000214646">
    <property type="component" value="Unassembled WGS sequence"/>
</dbReference>
<dbReference type="AlphaFoldDB" id="A0A225D3U3"/>
<dbReference type="EMBL" id="NIDE01000020">
    <property type="protein sequence ID" value="OWK34304.1"/>
    <property type="molecule type" value="Genomic_DNA"/>
</dbReference>
<evidence type="ECO:0000313" key="1">
    <source>
        <dbReference type="EMBL" id="OWK34304.1"/>
    </source>
</evidence>
<reference evidence="2" key="1">
    <citation type="submission" date="2017-06" db="EMBL/GenBank/DDBJ databases">
        <title>Genome analysis of Fimbriiglobus ruber SP5, the first member of the order Planctomycetales with confirmed chitinolytic capability.</title>
        <authorList>
            <person name="Ravin N.V."/>
            <person name="Rakitin A.L."/>
            <person name="Ivanova A.A."/>
            <person name="Beletsky A.V."/>
            <person name="Kulichevskaya I.S."/>
            <person name="Mardanov A.V."/>
            <person name="Dedysh S.N."/>
        </authorList>
    </citation>
    <scope>NUCLEOTIDE SEQUENCE [LARGE SCALE GENOMIC DNA]</scope>
    <source>
        <strain evidence="2">SP5</strain>
    </source>
</reference>
<evidence type="ECO:0000313" key="2">
    <source>
        <dbReference type="Proteomes" id="UP000214646"/>
    </source>
</evidence>